<name>A0A2A4STL5_9DELT</name>
<protein>
    <submittedName>
        <fullName evidence="4">Flavoprotein monooxygenase acting on aromatic compound</fullName>
    </submittedName>
</protein>
<dbReference type="GO" id="GO:0071949">
    <property type="term" value="F:FAD binding"/>
    <property type="evidence" value="ECO:0007669"/>
    <property type="project" value="InterPro"/>
</dbReference>
<organism evidence="4 5">
    <name type="scientific">SAR324 cluster bacterium</name>
    <dbReference type="NCBI Taxonomy" id="2024889"/>
    <lineage>
        <taxon>Bacteria</taxon>
        <taxon>Deltaproteobacteria</taxon>
        <taxon>SAR324 cluster</taxon>
    </lineage>
</organism>
<dbReference type="PANTHER" id="PTHR13789">
    <property type="entry name" value="MONOOXYGENASE"/>
    <property type="match status" value="1"/>
</dbReference>
<evidence type="ECO:0000313" key="5">
    <source>
        <dbReference type="Proteomes" id="UP000218113"/>
    </source>
</evidence>
<sequence>MMNISILGAGVTGLSSAIILKQQGYDVTVYERQSNISQLGAGIVCWPNASFVLREMGLLDQIAAHAGKIQFMQRLDNQGQVLGTLDIRKLDAYMGDASFSILRRDLMNVLADKVESLGVKIHFNHQVEAIIELGKQGTLIQFSNGSSIEPKLTIAADGRMNSKARLYVLGENQAKYQGFVNWIGITTLAESDAKLMDQNKDSLKICDFWGKGERFGLVPISTRQIYWAGAASMPLGNIEKDGAILKKRLLKQFSHWPEPIQQVISHSQVESIKEIYLHDHQPSKTWFRNTLLLLGDCAHAPLPTSSQGACQGIEDAWHLGQLLQEFKPENNLAAIPALFESFTQRRYQKTSEITLAARQFAQSLFNQNQESIEQRNGEARNANYDEIVKGMARFWGAGLPACIPSKSP</sequence>
<dbReference type="InterPro" id="IPR050493">
    <property type="entry name" value="FAD-dep_Monooxygenase_BioMet"/>
</dbReference>
<reference evidence="5" key="1">
    <citation type="submission" date="2017-08" db="EMBL/GenBank/DDBJ databases">
        <title>A dynamic microbial community with high functional redundancy inhabits the cold, oxic subseafloor aquifer.</title>
        <authorList>
            <person name="Tully B.J."/>
            <person name="Wheat C.G."/>
            <person name="Glazer B.T."/>
            <person name="Huber J.A."/>
        </authorList>
    </citation>
    <scope>NUCLEOTIDE SEQUENCE [LARGE SCALE GENOMIC DNA]</scope>
</reference>
<keyword evidence="1" id="KW-0560">Oxidoreductase</keyword>
<accession>A0A2A4STL5</accession>
<dbReference type="GO" id="GO:0004497">
    <property type="term" value="F:monooxygenase activity"/>
    <property type="evidence" value="ECO:0007669"/>
    <property type="project" value="UniProtKB-KW"/>
</dbReference>
<dbReference type="Gene3D" id="3.50.50.60">
    <property type="entry name" value="FAD/NAD(P)-binding domain"/>
    <property type="match status" value="1"/>
</dbReference>
<feature type="domain" description="FAD-binding" evidence="3">
    <location>
        <begin position="3"/>
        <end position="327"/>
    </location>
</feature>
<dbReference type="Pfam" id="PF01494">
    <property type="entry name" value="FAD_binding_3"/>
    <property type="match status" value="1"/>
</dbReference>
<dbReference type="InterPro" id="IPR002938">
    <property type="entry name" value="FAD-bd"/>
</dbReference>
<evidence type="ECO:0000313" key="4">
    <source>
        <dbReference type="EMBL" id="PCI24690.1"/>
    </source>
</evidence>
<evidence type="ECO:0000256" key="2">
    <source>
        <dbReference type="ARBA" id="ARBA00023033"/>
    </source>
</evidence>
<evidence type="ECO:0000259" key="3">
    <source>
        <dbReference type="Pfam" id="PF01494"/>
    </source>
</evidence>
<gene>
    <name evidence="4" type="ORF">COB67_11475</name>
</gene>
<dbReference type="InterPro" id="IPR036188">
    <property type="entry name" value="FAD/NAD-bd_sf"/>
</dbReference>
<dbReference type="SUPFAM" id="SSF51905">
    <property type="entry name" value="FAD/NAD(P)-binding domain"/>
    <property type="match status" value="1"/>
</dbReference>
<proteinExistence type="predicted"/>
<dbReference type="AlphaFoldDB" id="A0A2A4STL5"/>
<comment type="caution">
    <text evidence="4">The sequence shown here is derived from an EMBL/GenBank/DDBJ whole genome shotgun (WGS) entry which is preliminary data.</text>
</comment>
<keyword evidence="2 4" id="KW-0503">Monooxygenase</keyword>
<dbReference type="PRINTS" id="PR00420">
    <property type="entry name" value="RNGMNOXGNASE"/>
</dbReference>
<dbReference type="EMBL" id="NVSR01000120">
    <property type="protein sequence ID" value="PCI24690.1"/>
    <property type="molecule type" value="Genomic_DNA"/>
</dbReference>
<dbReference type="PANTHER" id="PTHR13789:SF309">
    <property type="entry name" value="PUTATIVE (AFU_ORTHOLOGUE AFUA_6G14510)-RELATED"/>
    <property type="match status" value="1"/>
</dbReference>
<evidence type="ECO:0000256" key="1">
    <source>
        <dbReference type="ARBA" id="ARBA00023002"/>
    </source>
</evidence>
<dbReference type="Proteomes" id="UP000218113">
    <property type="component" value="Unassembled WGS sequence"/>
</dbReference>